<dbReference type="KEGG" id="mhev:MHEL_30700"/>
<dbReference type="EMBL" id="AP022596">
    <property type="protein sequence ID" value="BBY64827.1"/>
    <property type="molecule type" value="Genomic_DNA"/>
</dbReference>
<dbReference type="PROSITE" id="PS50893">
    <property type="entry name" value="ABC_TRANSPORTER_2"/>
    <property type="match status" value="1"/>
</dbReference>
<evidence type="ECO:0000259" key="7">
    <source>
        <dbReference type="PROSITE" id="PS50893"/>
    </source>
</evidence>
<keyword evidence="2 6" id="KW-0812">Transmembrane</keyword>
<dbReference type="CDD" id="cd07346">
    <property type="entry name" value="ABC_6TM_exporters"/>
    <property type="match status" value="1"/>
</dbReference>
<feature type="domain" description="ABC transmembrane type-1" evidence="8">
    <location>
        <begin position="42"/>
        <end position="315"/>
    </location>
</feature>
<dbReference type="SUPFAM" id="SSF52540">
    <property type="entry name" value="P-loop containing nucleoside triphosphate hydrolases"/>
    <property type="match status" value="1"/>
</dbReference>
<keyword evidence="3 6" id="KW-1133">Transmembrane helix</keyword>
<dbReference type="PANTHER" id="PTHR43394:SF1">
    <property type="entry name" value="ATP-BINDING CASSETTE SUB-FAMILY B MEMBER 10, MITOCHONDRIAL"/>
    <property type="match status" value="1"/>
</dbReference>
<feature type="transmembrane region" description="Helical" evidence="6">
    <location>
        <begin position="180"/>
        <end position="200"/>
    </location>
</feature>
<feature type="region of interest" description="Disordered" evidence="5">
    <location>
        <begin position="1"/>
        <end position="22"/>
    </location>
</feature>
<sequence>MSDNLFGDGMSTDQAPTAVPPSKSGAAILRRTVTRNARLLTVGSLLICGHQLCEVSVPILIGLVISRAVETGDFRQLVSWMAALAVLFVLLTTCYQSGARFLMRAIATEGHQLRVDLAVRILHPWRLRTPLRSGELLSIASTDADNTSYLLDYVPRIAGAVTAVVVCAAVLLTIDVPLGLLVLIGTPVILAVLQFGGPVITRRVAEQQELAGQATAVSADLIAGLRALTGIGAQDAAACRYRAVSQEALRATLRATRSQSIFIGFSTAMSALLAVGIAVTAGWFALRGDISIGELITVIGLAQFLLEPFNTMAEVPSWIAEARASAERVGRVEDAPVALSPGAGDLGPGPQDLELVDVRHGPLHGVTLSVGAGEMVGVVAVRSADADAIVAVLSGQLTPDEYSGRVLVGGVPLEEIDPAQSSRALLVEPHKADLFTGSLRSNLTAGAHAAPDVETVDAALRCSCAIDVVDVHRERLDHTVTERGASLSGGQRQRLTLARALLRRTPVLVLHEPTTAVDSMTESAVAQGIAEMRHGQAPRQFTTMIVTCSPAVLAASDRVVLVDAGRVVTTGSHQELMERADYQAAVLR</sequence>
<dbReference type="AlphaFoldDB" id="A0A7I7T6D3"/>
<dbReference type="InterPro" id="IPR017871">
    <property type="entry name" value="ABC_transporter-like_CS"/>
</dbReference>
<dbReference type="GO" id="GO:0005524">
    <property type="term" value="F:ATP binding"/>
    <property type="evidence" value="ECO:0007669"/>
    <property type="project" value="InterPro"/>
</dbReference>
<evidence type="ECO:0000256" key="2">
    <source>
        <dbReference type="ARBA" id="ARBA00022692"/>
    </source>
</evidence>
<dbReference type="Gene3D" id="1.20.1560.10">
    <property type="entry name" value="ABC transporter type 1, transmembrane domain"/>
    <property type="match status" value="1"/>
</dbReference>
<name>A0A7I7T6D3_9MYCO</name>
<dbReference type="Pfam" id="PF00005">
    <property type="entry name" value="ABC_tran"/>
    <property type="match status" value="1"/>
</dbReference>
<feature type="transmembrane region" description="Helical" evidence="6">
    <location>
        <begin position="77"/>
        <end position="95"/>
    </location>
</feature>
<dbReference type="PANTHER" id="PTHR43394">
    <property type="entry name" value="ATP-DEPENDENT PERMEASE MDL1, MITOCHONDRIAL"/>
    <property type="match status" value="1"/>
</dbReference>
<evidence type="ECO:0000313" key="9">
    <source>
        <dbReference type="EMBL" id="BBY64827.1"/>
    </source>
</evidence>
<evidence type="ECO:0000256" key="1">
    <source>
        <dbReference type="ARBA" id="ARBA00004651"/>
    </source>
</evidence>
<keyword evidence="4 6" id="KW-0472">Membrane</keyword>
<dbReference type="InterPro" id="IPR003439">
    <property type="entry name" value="ABC_transporter-like_ATP-bd"/>
</dbReference>
<evidence type="ECO:0000313" key="10">
    <source>
        <dbReference type="Proteomes" id="UP000467148"/>
    </source>
</evidence>
<dbReference type="GO" id="GO:0005886">
    <property type="term" value="C:plasma membrane"/>
    <property type="evidence" value="ECO:0007669"/>
    <property type="project" value="UniProtKB-SubCell"/>
</dbReference>
<feature type="transmembrane region" description="Helical" evidence="6">
    <location>
        <begin position="260"/>
        <end position="286"/>
    </location>
</feature>
<dbReference type="Gene3D" id="3.40.50.300">
    <property type="entry name" value="P-loop containing nucleotide triphosphate hydrolases"/>
    <property type="match status" value="1"/>
</dbReference>
<evidence type="ECO:0000259" key="8">
    <source>
        <dbReference type="PROSITE" id="PS50929"/>
    </source>
</evidence>
<dbReference type="Pfam" id="PF00664">
    <property type="entry name" value="ABC_membrane"/>
    <property type="match status" value="1"/>
</dbReference>
<feature type="transmembrane region" description="Helical" evidence="6">
    <location>
        <begin position="39"/>
        <end position="65"/>
    </location>
</feature>
<accession>A0A7I7T6D3</accession>
<dbReference type="InterPro" id="IPR011527">
    <property type="entry name" value="ABC1_TM_dom"/>
</dbReference>
<evidence type="ECO:0000256" key="3">
    <source>
        <dbReference type="ARBA" id="ARBA00022989"/>
    </source>
</evidence>
<dbReference type="SUPFAM" id="SSF90123">
    <property type="entry name" value="ABC transporter transmembrane region"/>
    <property type="match status" value="1"/>
</dbReference>
<dbReference type="PROSITE" id="PS00211">
    <property type="entry name" value="ABC_TRANSPORTER_1"/>
    <property type="match status" value="1"/>
</dbReference>
<evidence type="ECO:0000256" key="6">
    <source>
        <dbReference type="SAM" id="Phobius"/>
    </source>
</evidence>
<organism evidence="9 10">
    <name type="scientific">Mycolicibacterium helvum</name>
    <dbReference type="NCBI Taxonomy" id="1534349"/>
    <lineage>
        <taxon>Bacteria</taxon>
        <taxon>Bacillati</taxon>
        <taxon>Actinomycetota</taxon>
        <taxon>Actinomycetes</taxon>
        <taxon>Mycobacteriales</taxon>
        <taxon>Mycobacteriaceae</taxon>
        <taxon>Mycolicibacterium</taxon>
    </lineage>
</organism>
<dbReference type="PROSITE" id="PS50929">
    <property type="entry name" value="ABC_TM1F"/>
    <property type="match status" value="1"/>
</dbReference>
<dbReference type="InterPro" id="IPR039421">
    <property type="entry name" value="Type_1_exporter"/>
</dbReference>
<dbReference type="Proteomes" id="UP000467148">
    <property type="component" value="Chromosome"/>
</dbReference>
<reference evidence="9 10" key="1">
    <citation type="journal article" date="2019" name="Emerg. Microbes Infect.">
        <title>Comprehensive subspecies identification of 175 nontuberculous mycobacteria species based on 7547 genomic profiles.</title>
        <authorList>
            <person name="Matsumoto Y."/>
            <person name="Kinjo T."/>
            <person name="Motooka D."/>
            <person name="Nabeya D."/>
            <person name="Jung N."/>
            <person name="Uechi K."/>
            <person name="Horii T."/>
            <person name="Iida T."/>
            <person name="Fujita J."/>
            <person name="Nakamura S."/>
        </authorList>
    </citation>
    <scope>NUCLEOTIDE SEQUENCE [LARGE SCALE GENOMIC DNA]</scope>
    <source>
        <strain evidence="9 10">JCM 30396</strain>
    </source>
</reference>
<feature type="domain" description="ABC transporter" evidence="7">
    <location>
        <begin position="348"/>
        <end position="587"/>
    </location>
</feature>
<feature type="transmembrane region" description="Helical" evidence="6">
    <location>
        <begin position="157"/>
        <end position="174"/>
    </location>
</feature>
<proteinExistence type="predicted"/>
<dbReference type="GO" id="GO:0015421">
    <property type="term" value="F:ABC-type oligopeptide transporter activity"/>
    <property type="evidence" value="ECO:0007669"/>
    <property type="project" value="TreeGrafter"/>
</dbReference>
<dbReference type="InterPro" id="IPR027417">
    <property type="entry name" value="P-loop_NTPase"/>
</dbReference>
<evidence type="ECO:0000256" key="5">
    <source>
        <dbReference type="SAM" id="MobiDB-lite"/>
    </source>
</evidence>
<dbReference type="InterPro" id="IPR036640">
    <property type="entry name" value="ABC1_TM_sf"/>
</dbReference>
<comment type="subcellular location">
    <subcellularLocation>
        <location evidence="1">Cell membrane</location>
        <topology evidence="1">Multi-pass membrane protein</topology>
    </subcellularLocation>
</comment>
<keyword evidence="10" id="KW-1185">Reference proteome</keyword>
<gene>
    <name evidence="9" type="ORF">MHEL_30700</name>
</gene>
<evidence type="ECO:0000256" key="4">
    <source>
        <dbReference type="ARBA" id="ARBA00023136"/>
    </source>
</evidence>
<protein>
    <submittedName>
        <fullName evidence="9">ABC transporter permease</fullName>
    </submittedName>
</protein>
<dbReference type="GO" id="GO:0016887">
    <property type="term" value="F:ATP hydrolysis activity"/>
    <property type="evidence" value="ECO:0007669"/>
    <property type="project" value="InterPro"/>
</dbReference>